<dbReference type="GO" id="GO:0003677">
    <property type="term" value="F:DNA binding"/>
    <property type="evidence" value="ECO:0007669"/>
    <property type="project" value="InterPro"/>
</dbReference>
<reference evidence="1" key="1">
    <citation type="submission" date="2023-02" db="EMBL/GenBank/DDBJ databases">
        <title>Actinokineospora globicatena NBRC 15670.</title>
        <authorList>
            <person name="Ichikawa N."/>
            <person name="Sato H."/>
            <person name="Tonouchi N."/>
        </authorList>
    </citation>
    <scope>NUCLEOTIDE SEQUENCE</scope>
    <source>
        <strain evidence="1">NBRC 15670</strain>
    </source>
</reference>
<keyword evidence="2" id="KW-1185">Reference proteome</keyword>
<evidence type="ECO:0008006" key="3">
    <source>
        <dbReference type="Google" id="ProtNLM"/>
    </source>
</evidence>
<dbReference type="EMBL" id="BSSD01000003">
    <property type="protein sequence ID" value="GLW91821.1"/>
    <property type="molecule type" value="Genomic_DNA"/>
</dbReference>
<dbReference type="Gene3D" id="1.10.260.40">
    <property type="entry name" value="lambda repressor-like DNA-binding domains"/>
    <property type="match status" value="1"/>
</dbReference>
<dbReference type="Proteomes" id="UP001165042">
    <property type="component" value="Unassembled WGS sequence"/>
</dbReference>
<gene>
    <name evidence="1" type="ORF">Aglo03_26370</name>
</gene>
<dbReference type="InterPro" id="IPR010982">
    <property type="entry name" value="Lambda_DNA-bd_dom_sf"/>
</dbReference>
<evidence type="ECO:0000313" key="1">
    <source>
        <dbReference type="EMBL" id="GLW91821.1"/>
    </source>
</evidence>
<protein>
    <recommendedName>
        <fullName evidence="3">Helix-turn-helix</fullName>
    </recommendedName>
</protein>
<name>A0A9W6VA86_9PSEU</name>
<proteinExistence type="predicted"/>
<organism evidence="1 2">
    <name type="scientific">Actinokineospora globicatena</name>
    <dbReference type="NCBI Taxonomy" id="103729"/>
    <lineage>
        <taxon>Bacteria</taxon>
        <taxon>Bacillati</taxon>
        <taxon>Actinomycetota</taxon>
        <taxon>Actinomycetes</taxon>
        <taxon>Pseudonocardiales</taxon>
        <taxon>Pseudonocardiaceae</taxon>
        <taxon>Actinokineospora</taxon>
    </lineage>
</organism>
<evidence type="ECO:0000313" key="2">
    <source>
        <dbReference type="Proteomes" id="UP001165042"/>
    </source>
</evidence>
<dbReference type="SUPFAM" id="SSF47413">
    <property type="entry name" value="lambda repressor-like DNA-binding domains"/>
    <property type="match status" value="1"/>
</dbReference>
<accession>A0A9W6VA86</accession>
<comment type="caution">
    <text evidence="1">The sequence shown here is derived from an EMBL/GenBank/DDBJ whole genome shotgun (WGS) entry which is preliminary data.</text>
</comment>
<sequence>MHTSYRECMRLTLKTSALTAQRDAHGHRSNAALAEAAGINESTLQRLIAGAVQPSGPAIAGLLAALPNAAFEDLFEPQA</sequence>
<dbReference type="AlphaFoldDB" id="A0A9W6VA86"/>